<reference evidence="1 2" key="1">
    <citation type="journal article" date="2022" name="New Phytol.">
        <title>Ecological generalism drives hyperdiversity of secondary metabolite gene clusters in xylarialean endophytes.</title>
        <authorList>
            <person name="Franco M.E.E."/>
            <person name="Wisecaver J.H."/>
            <person name="Arnold A.E."/>
            <person name="Ju Y.M."/>
            <person name="Slot J.C."/>
            <person name="Ahrendt S."/>
            <person name="Moore L.P."/>
            <person name="Eastman K.E."/>
            <person name="Scott K."/>
            <person name="Konkel Z."/>
            <person name="Mondo S.J."/>
            <person name="Kuo A."/>
            <person name="Hayes R.D."/>
            <person name="Haridas S."/>
            <person name="Andreopoulos B."/>
            <person name="Riley R."/>
            <person name="LaButti K."/>
            <person name="Pangilinan J."/>
            <person name="Lipzen A."/>
            <person name="Amirebrahimi M."/>
            <person name="Yan J."/>
            <person name="Adam C."/>
            <person name="Keymanesh K."/>
            <person name="Ng V."/>
            <person name="Louie K."/>
            <person name="Northen T."/>
            <person name="Drula E."/>
            <person name="Henrissat B."/>
            <person name="Hsieh H.M."/>
            <person name="Youens-Clark K."/>
            <person name="Lutzoni F."/>
            <person name="Miadlikowska J."/>
            <person name="Eastwood D.C."/>
            <person name="Hamelin R.C."/>
            <person name="Grigoriev I.V."/>
            <person name="U'Ren J.M."/>
        </authorList>
    </citation>
    <scope>NUCLEOTIDE SEQUENCE [LARGE SCALE GENOMIC DNA]</scope>
    <source>
        <strain evidence="1 2">CBS 119005</strain>
    </source>
</reference>
<sequence>MDPLRENAIYNERFVKVICVGAGASGILLAYKLKRSFSNYSLSIYDKNPEISGTWFENRYPGCACDVPSHNYTYSFEPKPDFSSVYAGSKEIKGYFQEFVAKYDLQQFIKTSHLVTETQWSEDKGQWEVKVEDLSTGKIIYDWCHILIHATGYLNKPAWPKIPGLESYKGTKLHSADYDESVSLEGKTVLLIGAGSSAVQILPAIQPIVKRAKIFIRSPVWVLPDISSESGKYSSEQIQKFVSDPRAVLELRQDNERTMNSIFTMYMKDTILQEQCKNLLTSTTKKLLQDEEMERRLIPDFAVGCKRVIPSGYKYLTTLKKENIDVVYSGVASFTEDGCISDDGRSHKGDVIICATGFNTSYVPSYPVLADGRNLQDEWKESIMGYMGVGISEFPNTLTFLGPYTPVSNGPTLIAIEAQADYICSFIDRYQSEPAVHSFRPRRAACEDFKRHVASAMERLVWTDRCRNSHNNHAVGGRVPTTWPGSTLHYLEAVREPRVEDWEFRYRGNRFAWLGDGVSQTEWDPTSDLAYYIREADDGPPGSRRGRALAVAKTGTQPPRPLHRQPKLAMAEEKPKVTENEILVNGVSVKGDKVNGTLVNGLHNS</sequence>
<dbReference type="EMBL" id="MU393469">
    <property type="protein sequence ID" value="KAI4865601.1"/>
    <property type="molecule type" value="Genomic_DNA"/>
</dbReference>
<evidence type="ECO:0000313" key="1">
    <source>
        <dbReference type="EMBL" id="KAI4865601.1"/>
    </source>
</evidence>
<protein>
    <submittedName>
        <fullName evidence="1">FAD/NAD(P)-binding domain-containing protein</fullName>
    </submittedName>
</protein>
<keyword evidence="2" id="KW-1185">Reference proteome</keyword>
<comment type="caution">
    <text evidence="1">The sequence shown here is derived from an EMBL/GenBank/DDBJ whole genome shotgun (WGS) entry which is preliminary data.</text>
</comment>
<evidence type="ECO:0000313" key="2">
    <source>
        <dbReference type="Proteomes" id="UP001497700"/>
    </source>
</evidence>
<accession>A0ACB9Z2L5</accession>
<gene>
    <name evidence="1" type="ORF">F4820DRAFT_283540</name>
</gene>
<name>A0ACB9Z2L5_9PEZI</name>
<dbReference type="Proteomes" id="UP001497700">
    <property type="component" value="Unassembled WGS sequence"/>
</dbReference>
<organism evidence="1 2">
    <name type="scientific">Hypoxylon rubiginosum</name>
    <dbReference type="NCBI Taxonomy" id="110542"/>
    <lineage>
        <taxon>Eukaryota</taxon>
        <taxon>Fungi</taxon>
        <taxon>Dikarya</taxon>
        <taxon>Ascomycota</taxon>
        <taxon>Pezizomycotina</taxon>
        <taxon>Sordariomycetes</taxon>
        <taxon>Xylariomycetidae</taxon>
        <taxon>Xylariales</taxon>
        <taxon>Hypoxylaceae</taxon>
        <taxon>Hypoxylon</taxon>
    </lineage>
</organism>
<proteinExistence type="predicted"/>